<dbReference type="GO" id="GO:0044773">
    <property type="term" value="P:mitotic DNA damage checkpoint signaling"/>
    <property type="evidence" value="ECO:0007669"/>
    <property type="project" value="TreeGrafter"/>
</dbReference>
<dbReference type="AlphaFoldDB" id="A0A9P7RQC8"/>
<evidence type="ECO:0000313" key="3">
    <source>
        <dbReference type="Proteomes" id="UP001049176"/>
    </source>
</evidence>
<sequence length="413" mass="46990">MNSSTEPHTLVILLFRLKLIKVHIPHWCFVKDLLEDVLYSGKYDIPAKVKTIMRPYKPRNLRYFTTKEPFLIRDLNEVPQKEELDDKLLFLWSRHAATIDCAGKYLPSDGSCLNLVVEEPLPIGELSREGDERFRSREVVLYLNEHEIELEPCGYSARVAPGHMGQKINRVWCKLIGKGELETFERLEKLDPSAHHIVSLLLPPHHLPATDQHLITMPDCGDDLNVIMKQRLSGTRIPIIARQLCEAIEFLHSHNLYHLDIKPQNLAIDDFTSDLTVIDLGWVMYGVPPCAVEGATGTYGFVAPEVRRWFDWEETEDSEGDAPPFYNPQKADAWAIGNVIRILLDKDVPVAGCFMLESFSEWMMEERPSMTAALDKLDYFFPPSTPEAHSRSSSASLDSIDTSFPSLSVVEAF</sequence>
<dbReference type="GO" id="GO:0005634">
    <property type="term" value="C:nucleus"/>
    <property type="evidence" value="ECO:0007669"/>
    <property type="project" value="TreeGrafter"/>
</dbReference>
<dbReference type="GO" id="GO:0004674">
    <property type="term" value="F:protein serine/threonine kinase activity"/>
    <property type="evidence" value="ECO:0007669"/>
    <property type="project" value="TreeGrafter"/>
</dbReference>
<evidence type="ECO:0000313" key="2">
    <source>
        <dbReference type="EMBL" id="KAG7087779.1"/>
    </source>
</evidence>
<keyword evidence="3" id="KW-1185">Reference proteome</keyword>
<dbReference type="SMART" id="SM00220">
    <property type="entry name" value="S_TKc"/>
    <property type="match status" value="1"/>
</dbReference>
<protein>
    <recommendedName>
        <fullName evidence="1">Protein kinase domain-containing protein</fullName>
    </recommendedName>
</protein>
<dbReference type="PANTHER" id="PTHR44167:SF24">
    <property type="entry name" value="SERINE_THREONINE-PROTEIN KINASE CHK2"/>
    <property type="match status" value="1"/>
</dbReference>
<dbReference type="Proteomes" id="UP001049176">
    <property type="component" value="Chromosome 9"/>
</dbReference>
<dbReference type="Gene3D" id="1.10.510.10">
    <property type="entry name" value="Transferase(Phosphotransferase) domain 1"/>
    <property type="match status" value="1"/>
</dbReference>
<dbReference type="RefSeq" id="XP_043004250.1">
    <property type="nucleotide sequence ID" value="XM_043158895.1"/>
</dbReference>
<dbReference type="GO" id="GO:0005524">
    <property type="term" value="F:ATP binding"/>
    <property type="evidence" value="ECO:0007669"/>
    <property type="project" value="InterPro"/>
</dbReference>
<dbReference type="PROSITE" id="PS50011">
    <property type="entry name" value="PROTEIN_KINASE_DOM"/>
    <property type="match status" value="1"/>
</dbReference>
<organism evidence="2 3">
    <name type="scientific">Marasmius oreades</name>
    <name type="common">fairy-ring Marasmius</name>
    <dbReference type="NCBI Taxonomy" id="181124"/>
    <lineage>
        <taxon>Eukaryota</taxon>
        <taxon>Fungi</taxon>
        <taxon>Dikarya</taxon>
        <taxon>Basidiomycota</taxon>
        <taxon>Agaricomycotina</taxon>
        <taxon>Agaricomycetes</taxon>
        <taxon>Agaricomycetidae</taxon>
        <taxon>Agaricales</taxon>
        <taxon>Marasmiineae</taxon>
        <taxon>Marasmiaceae</taxon>
        <taxon>Marasmius</taxon>
    </lineage>
</organism>
<dbReference type="InterPro" id="IPR000719">
    <property type="entry name" value="Prot_kinase_dom"/>
</dbReference>
<name>A0A9P7RQC8_9AGAR</name>
<gene>
    <name evidence="2" type="ORF">E1B28_013720</name>
</gene>
<dbReference type="OrthoDB" id="10260894at2759"/>
<dbReference type="EMBL" id="CM032189">
    <property type="protein sequence ID" value="KAG7087779.1"/>
    <property type="molecule type" value="Genomic_DNA"/>
</dbReference>
<dbReference type="PANTHER" id="PTHR44167">
    <property type="entry name" value="OVARIAN-SPECIFIC SERINE/THREONINE-PROTEIN KINASE LOK-RELATED"/>
    <property type="match status" value="1"/>
</dbReference>
<accession>A0A9P7RQC8</accession>
<comment type="caution">
    <text evidence="2">The sequence shown here is derived from an EMBL/GenBank/DDBJ whole genome shotgun (WGS) entry which is preliminary data.</text>
</comment>
<reference evidence="2" key="1">
    <citation type="journal article" date="2021" name="Genome Biol. Evol.">
        <title>The assembled and annotated genome of the fairy-ring fungus Marasmius oreades.</title>
        <authorList>
            <person name="Hiltunen M."/>
            <person name="Ament-Velasquez S.L."/>
            <person name="Johannesson H."/>
        </authorList>
    </citation>
    <scope>NUCLEOTIDE SEQUENCE</scope>
    <source>
        <strain evidence="2">03SP1</strain>
    </source>
</reference>
<dbReference type="InterPro" id="IPR011009">
    <property type="entry name" value="Kinase-like_dom_sf"/>
</dbReference>
<dbReference type="GeneID" id="66082795"/>
<dbReference type="SUPFAM" id="SSF56112">
    <property type="entry name" value="Protein kinase-like (PK-like)"/>
    <property type="match status" value="1"/>
</dbReference>
<feature type="domain" description="Protein kinase" evidence="1">
    <location>
        <begin position="123"/>
        <end position="413"/>
    </location>
</feature>
<dbReference type="Pfam" id="PF00069">
    <property type="entry name" value="Pkinase"/>
    <property type="match status" value="1"/>
</dbReference>
<evidence type="ECO:0000259" key="1">
    <source>
        <dbReference type="PROSITE" id="PS50011"/>
    </source>
</evidence>
<proteinExistence type="predicted"/>
<dbReference type="KEGG" id="more:E1B28_013720"/>